<feature type="domain" description="Helicase/UvrB N-terminal" evidence="2">
    <location>
        <begin position="18"/>
        <end position="206"/>
    </location>
</feature>
<dbReference type="InterPro" id="IPR006935">
    <property type="entry name" value="Helicase/UvrB_N"/>
</dbReference>
<dbReference type="PANTHER" id="PTHR47396">
    <property type="entry name" value="TYPE I RESTRICTION ENZYME ECOKI R PROTEIN"/>
    <property type="match status" value="1"/>
</dbReference>
<dbReference type="Gene3D" id="3.40.50.300">
    <property type="entry name" value="P-loop containing nucleotide triphosphate hydrolases"/>
    <property type="match status" value="2"/>
</dbReference>
<dbReference type="AlphaFoldDB" id="A0A562I5S9"/>
<reference evidence="3 4" key="1">
    <citation type="submission" date="2019-07" db="EMBL/GenBank/DDBJ databases">
        <title>R&amp;d 2014.</title>
        <authorList>
            <person name="Klenk H.-P."/>
        </authorList>
    </citation>
    <scope>NUCLEOTIDE SEQUENCE [LARGE SCALE GENOMIC DNA]</scope>
    <source>
        <strain evidence="3 4">DSM 43868</strain>
    </source>
</reference>
<evidence type="ECO:0000313" key="3">
    <source>
        <dbReference type="EMBL" id="TWH66166.1"/>
    </source>
</evidence>
<dbReference type="RefSeq" id="WP_145773314.1">
    <property type="nucleotide sequence ID" value="NZ_BAAATQ010000138.1"/>
</dbReference>
<feature type="region of interest" description="Disordered" evidence="1">
    <location>
        <begin position="411"/>
        <end position="432"/>
    </location>
</feature>
<dbReference type="PANTHER" id="PTHR47396:SF1">
    <property type="entry name" value="ATP-DEPENDENT HELICASE IRC3-RELATED"/>
    <property type="match status" value="1"/>
</dbReference>
<keyword evidence="4" id="KW-1185">Reference proteome</keyword>
<gene>
    <name evidence="3" type="ORF">JD77_01117</name>
</gene>
<dbReference type="InterPro" id="IPR050742">
    <property type="entry name" value="Helicase_Restrict-Modif_Enz"/>
</dbReference>
<sequence>MSWLPYDESLVDEIAARMALRRPNAEALKAVAQKIEAGDGQEVVCDLATGVGKTYLAAAFLDYLAAKGIRNVLIVTPGKTIQDKTVANFTPGHPKHIPGSEYQPILITSENFARGQVGDALHDDSVLKLFVFNVQQLIKPTVLTSRRVRETDEFIGSGLYDHLENADDLVILADEHHVYRSSARAFGSAVRELNPRALVGLTATPDEADLPKVVYQYTLAEAIADGWVKIPVIVYREDGIKDIKTQLADACHLRARKEVVWRSWAEKNGRDAVTPVLFVVCQSISDAEAVAEALTQESYLPGEGQVLLITSQSSDQALGALASVEAPDSPVRAVVSVDKLKEGWDVKNIGVIVGHRALASQTLTEQILGRGLRLPFGERVGVPAIDQVDLVAHDSYRQLLAQKNALLQQVLPPANSSPPASKGSLQPPLPLSADPRFPKVQEIESQGALNLVGPARIAGGEQLDGSLMLQLASMDAAMEQHSRDEQVSHKILYKVEGAPSITFPRREREVLPVHFSLSAIRNADAQAEGAGFRHEFAVHLSRKALIAERDMLGKVVVREQRLEDEDATQRYVPVPDVRKDLEDRIWALGLVEQTLSELNAAQRITREFLLGAGVVDDDDAALWSERRAQQAARAVADLIRTNYNVRKLQPQYAFRPVEIPIRRPMPSDVASMWDEFIKRRWYEGWDRSIQPVASFDAKTTEWALAHLFDRSSLIQWWIRVYEPGEVWIERDNGRKYYPDFIILDTEGAYWVIEGKSDRDARDVDVLDKKRSGEEWARSVRDDGRFGTWYYVFATETHIKQSKSWEELLVRTRPER</sequence>
<organism evidence="3 4">
    <name type="scientific">Micromonospora olivasterospora</name>
    <dbReference type="NCBI Taxonomy" id="1880"/>
    <lineage>
        <taxon>Bacteria</taxon>
        <taxon>Bacillati</taxon>
        <taxon>Actinomycetota</taxon>
        <taxon>Actinomycetes</taxon>
        <taxon>Micromonosporales</taxon>
        <taxon>Micromonosporaceae</taxon>
        <taxon>Micromonospora</taxon>
    </lineage>
</organism>
<dbReference type="EMBL" id="VLKE01000001">
    <property type="protein sequence ID" value="TWH66166.1"/>
    <property type="molecule type" value="Genomic_DNA"/>
</dbReference>
<evidence type="ECO:0000259" key="2">
    <source>
        <dbReference type="Pfam" id="PF04851"/>
    </source>
</evidence>
<evidence type="ECO:0000313" key="4">
    <source>
        <dbReference type="Proteomes" id="UP000319825"/>
    </source>
</evidence>
<dbReference type="OrthoDB" id="9776021at2"/>
<dbReference type="GO" id="GO:0005524">
    <property type="term" value="F:ATP binding"/>
    <property type="evidence" value="ECO:0007669"/>
    <property type="project" value="InterPro"/>
</dbReference>
<evidence type="ECO:0000256" key="1">
    <source>
        <dbReference type="SAM" id="MobiDB-lite"/>
    </source>
</evidence>
<dbReference type="GO" id="GO:0016787">
    <property type="term" value="F:hydrolase activity"/>
    <property type="evidence" value="ECO:0007669"/>
    <property type="project" value="InterPro"/>
</dbReference>
<dbReference type="Proteomes" id="UP000319825">
    <property type="component" value="Unassembled WGS sequence"/>
</dbReference>
<protein>
    <submittedName>
        <fullName evidence="3">Type III restriction enzyme</fullName>
    </submittedName>
</protein>
<accession>A0A562I5S9</accession>
<name>A0A562I5S9_MICOL</name>
<dbReference type="SUPFAM" id="SSF52540">
    <property type="entry name" value="P-loop containing nucleoside triphosphate hydrolases"/>
    <property type="match status" value="1"/>
</dbReference>
<dbReference type="InterPro" id="IPR027417">
    <property type="entry name" value="P-loop_NTPase"/>
</dbReference>
<dbReference type="Pfam" id="PF04851">
    <property type="entry name" value="ResIII"/>
    <property type="match status" value="1"/>
</dbReference>
<dbReference type="GO" id="GO:0003677">
    <property type="term" value="F:DNA binding"/>
    <property type="evidence" value="ECO:0007669"/>
    <property type="project" value="InterPro"/>
</dbReference>
<comment type="caution">
    <text evidence="3">The sequence shown here is derived from an EMBL/GenBank/DDBJ whole genome shotgun (WGS) entry which is preliminary data.</text>
</comment>
<proteinExistence type="predicted"/>
<dbReference type="GO" id="GO:0005829">
    <property type="term" value="C:cytosol"/>
    <property type="evidence" value="ECO:0007669"/>
    <property type="project" value="TreeGrafter"/>
</dbReference>